<feature type="compositionally biased region" description="Basic residues" evidence="1">
    <location>
        <begin position="55"/>
        <end position="65"/>
    </location>
</feature>
<dbReference type="EMBL" id="CP031555">
    <property type="protein sequence ID" value="AXO16491.1"/>
    <property type="molecule type" value="Genomic_DNA"/>
</dbReference>
<proteinExistence type="predicted"/>
<feature type="region of interest" description="Disordered" evidence="1">
    <location>
        <begin position="20"/>
        <end position="83"/>
    </location>
</feature>
<dbReference type="RefSeq" id="WP_064790273.1">
    <property type="nucleotide sequence ID" value="NZ_CP031555.1"/>
</dbReference>
<evidence type="ECO:0000313" key="3">
    <source>
        <dbReference type="Proteomes" id="UP000256971"/>
    </source>
</evidence>
<organism evidence="2 3">
    <name type="scientific">Thalassospira indica</name>
    <dbReference type="NCBI Taxonomy" id="1891279"/>
    <lineage>
        <taxon>Bacteria</taxon>
        <taxon>Pseudomonadati</taxon>
        <taxon>Pseudomonadota</taxon>
        <taxon>Alphaproteobacteria</taxon>
        <taxon>Rhodospirillales</taxon>
        <taxon>Thalassospiraceae</taxon>
        <taxon>Thalassospira</taxon>
    </lineage>
</organism>
<reference evidence="2 3" key="1">
    <citation type="submission" date="2018-08" db="EMBL/GenBank/DDBJ databases">
        <title>Complete genome sequence of type strain Thalassospira indica MCCC 1A01103T, isolated from isolated from deep seawater of the Indian Ocean.</title>
        <authorList>
            <person name="Liu Y."/>
        </authorList>
    </citation>
    <scope>NUCLEOTIDE SEQUENCE [LARGE SCALE GENOMIC DNA]</scope>
    <source>
        <strain evidence="2 3">PB8BT</strain>
    </source>
</reference>
<accession>A0ABM6Y3F3</accession>
<protein>
    <recommendedName>
        <fullName evidence="4">50S ribosomal protein L2</fullName>
    </recommendedName>
</protein>
<evidence type="ECO:0000256" key="1">
    <source>
        <dbReference type="SAM" id="MobiDB-lite"/>
    </source>
</evidence>
<evidence type="ECO:0000313" key="2">
    <source>
        <dbReference type="EMBL" id="AXO16491.1"/>
    </source>
</evidence>
<evidence type="ECO:0008006" key="4">
    <source>
        <dbReference type="Google" id="ProtNLM"/>
    </source>
</evidence>
<dbReference type="Proteomes" id="UP000256971">
    <property type="component" value="Chromosome"/>
</dbReference>
<keyword evidence="3" id="KW-1185">Reference proteome</keyword>
<name>A0ABM6Y3F3_9PROT</name>
<sequence length="83" mass="9253">MSKKKRPWANESLIVRGKGGKTLAEWTKGPSGRTEKFHFPLEPGGKSSIFSSGKRTYHKSGKTHGHGLFAKGGKKKSWLNNWK</sequence>
<gene>
    <name evidence="2" type="ORF">DY252_21330</name>
</gene>